<feature type="region of interest" description="Disordered" evidence="8">
    <location>
        <begin position="156"/>
        <end position="183"/>
    </location>
</feature>
<dbReference type="InterPro" id="IPR036864">
    <property type="entry name" value="Zn2-C6_fun-type_DNA-bd_sf"/>
</dbReference>
<dbReference type="GO" id="GO:0008270">
    <property type="term" value="F:zinc ion binding"/>
    <property type="evidence" value="ECO:0007669"/>
    <property type="project" value="InterPro"/>
</dbReference>
<keyword evidence="6" id="KW-0804">Transcription</keyword>
<comment type="subcellular location">
    <subcellularLocation>
        <location evidence="1">Nucleus</location>
    </subcellularLocation>
</comment>
<dbReference type="GO" id="GO:0003677">
    <property type="term" value="F:DNA binding"/>
    <property type="evidence" value="ECO:0007669"/>
    <property type="project" value="UniProtKB-KW"/>
</dbReference>
<evidence type="ECO:0000256" key="7">
    <source>
        <dbReference type="ARBA" id="ARBA00023242"/>
    </source>
</evidence>
<sequence>MSSFQFATQQAPQRESQKNYVFVDEHNRHKRLKVMRACEGCRKRKIKCDAATTNTWPCSACTRLKLHCVKPNSYDGIDSATTYDAAPDSSTQLHQISLSGQIGPDVSKTVADIYQTSYDPADPSAFQPVTFDASQGSHPIHYTTMPFQGGLDHPYNGSNAFPAPPVQQVTRQESSPGAQSADSFQQQDLADLLGGLKVNELGTAPYLRNKASFRREEQPAVEEEEEDYSSILRTVTAIPGNKIRIPPALMPDESTIQQYFELYFHHVHPYVPVLDKNAFYRQWNNNRDAISPLILEALFAIGGRLAEEPAMGHQWLVLASRHADSFMDVPRLSTLQALLMILKAREAAPKRGYFYRSWMLVVQCVQMGKDLGLDEHLEDHKAGFQCGFSDTECRLRTRIWQIIFVCEQMIGGPQGRHDLTVNHTSVDFREPAPRPGGDDTEYHVSRNFVYLARNVRNITKLSTTYAKLKRTKDWAVNPEFQQFEQNISAFLTDMPADMRITYPHDGSPPYLPSSFVGNLHSYAHLVRLLYHRPVLSFLDPTTNEVQWKHHMLICYDAAKSLCRLQEALLKTYGLVELQSMQRGYSFTLYAGLSCIVIHLVAIVSPDPELNSDAREYFQRHMRLMETVMEVWPMQEIQKQVDAIREAFSADVRRPFVLKPSFPYGSPHPSNQSDTPPRGFLPYQSSALHTGSMDQHINSSNQHVSYMSHPISPPVSVGRVDVKSDSPSVQSLVMMPQAGQDANLQRSMGMVSNPSTWNPARIFENWNTSFGTPDQASDLPGSDPQNSLKVALSSGVPDPSITGLAGGHSMPPGASQMAQQQYHPTSMPTFITPAMWQESVASVYEGGLKRAWDFDAGLANSMKHH</sequence>
<feature type="compositionally biased region" description="Polar residues" evidence="8">
    <location>
        <begin position="167"/>
        <end position="183"/>
    </location>
</feature>
<dbReference type="InterPro" id="IPR001138">
    <property type="entry name" value="Zn2Cys6_DnaBD"/>
</dbReference>
<evidence type="ECO:0000256" key="4">
    <source>
        <dbReference type="ARBA" id="ARBA00023015"/>
    </source>
</evidence>
<evidence type="ECO:0000313" key="10">
    <source>
        <dbReference type="EMBL" id="KZZ90228.1"/>
    </source>
</evidence>
<dbReference type="SUPFAM" id="SSF57701">
    <property type="entry name" value="Zn2/Cys6 DNA-binding domain"/>
    <property type="match status" value="1"/>
</dbReference>
<proteinExistence type="predicted"/>
<dbReference type="SMART" id="SM00066">
    <property type="entry name" value="GAL4"/>
    <property type="match status" value="1"/>
</dbReference>
<evidence type="ECO:0000313" key="11">
    <source>
        <dbReference type="Proteomes" id="UP000078544"/>
    </source>
</evidence>
<dbReference type="Proteomes" id="UP000078544">
    <property type="component" value="Unassembled WGS sequence"/>
</dbReference>
<dbReference type="AlphaFoldDB" id="A0A167XLC6"/>
<feature type="domain" description="Zn(2)-C6 fungal-type" evidence="9">
    <location>
        <begin position="37"/>
        <end position="70"/>
    </location>
</feature>
<dbReference type="PROSITE" id="PS00463">
    <property type="entry name" value="ZN2_CY6_FUNGAL_1"/>
    <property type="match status" value="1"/>
</dbReference>
<evidence type="ECO:0000256" key="3">
    <source>
        <dbReference type="ARBA" id="ARBA00022833"/>
    </source>
</evidence>
<dbReference type="Gene3D" id="4.10.240.10">
    <property type="entry name" value="Zn(2)-C6 fungal-type DNA-binding domain"/>
    <property type="match status" value="1"/>
</dbReference>
<dbReference type="InterPro" id="IPR051615">
    <property type="entry name" value="Transcr_Regulatory_Elem"/>
</dbReference>
<evidence type="ECO:0000259" key="9">
    <source>
        <dbReference type="PROSITE" id="PS50048"/>
    </source>
</evidence>
<dbReference type="OrthoDB" id="2283631at2759"/>
<protein>
    <submittedName>
        <fullName evidence="10">Transcription factor</fullName>
    </submittedName>
</protein>
<keyword evidence="3" id="KW-0862">Zinc</keyword>
<dbReference type="PROSITE" id="PS50048">
    <property type="entry name" value="ZN2_CY6_FUNGAL_2"/>
    <property type="match status" value="1"/>
</dbReference>
<dbReference type="EMBL" id="AZGY01000022">
    <property type="protein sequence ID" value="KZZ90228.1"/>
    <property type="molecule type" value="Genomic_DNA"/>
</dbReference>
<reference evidence="10 11" key="1">
    <citation type="journal article" date="2016" name="Genome Biol. Evol.">
        <title>Divergent and convergent evolution of fungal pathogenicity.</title>
        <authorList>
            <person name="Shang Y."/>
            <person name="Xiao G."/>
            <person name="Zheng P."/>
            <person name="Cen K."/>
            <person name="Zhan S."/>
            <person name="Wang C."/>
        </authorList>
    </citation>
    <scope>NUCLEOTIDE SEQUENCE [LARGE SCALE GENOMIC DNA]</scope>
    <source>
        <strain evidence="10 11">RCEF 2490</strain>
    </source>
</reference>
<dbReference type="GO" id="GO:0006351">
    <property type="term" value="P:DNA-templated transcription"/>
    <property type="evidence" value="ECO:0007669"/>
    <property type="project" value="InterPro"/>
</dbReference>
<keyword evidence="7" id="KW-0539">Nucleus</keyword>
<dbReference type="GO" id="GO:0000981">
    <property type="term" value="F:DNA-binding transcription factor activity, RNA polymerase II-specific"/>
    <property type="evidence" value="ECO:0007669"/>
    <property type="project" value="InterPro"/>
</dbReference>
<organism evidence="10 11">
    <name type="scientific">Moelleriella libera RCEF 2490</name>
    <dbReference type="NCBI Taxonomy" id="1081109"/>
    <lineage>
        <taxon>Eukaryota</taxon>
        <taxon>Fungi</taxon>
        <taxon>Dikarya</taxon>
        <taxon>Ascomycota</taxon>
        <taxon>Pezizomycotina</taxon>
        <taxon>Sordariomycetes</taxon>
        <taxon>Hypocreomycetidae</taxon>
        <taxon>Hypocreales</taxon>
        <taxon>Clavicipitaceae</taxon>
        <taxon>Moelleriella</taxon>
    </lineage>
</organism>
<dbReference type="PANTHER" id="PTHR31313:SF79">
    <property type="entry name" value="C6 FINGER DOMAIN-CONTAINING PROTEIN"/>
    <property type="match status" value="1"/>
</dbReference>
<dbReference type="STRING" id="1081109.A0A167XLC6"/>
<dbReference type="GO" id="GO:0005634">
    <property type="term" value="C:nucleus"/>
    <property type="evidence" value="ECO:0007669"/>
    <property type="project" value="UniProtKB-SubCell"/>
</dbReference>
<feature type="region of interest" description="Disordered" evidence="8">
    <location>
        <begin position="662"/>
        <end position="685"/>
    </location>
</feature>
<dbReference type="Pfam" id="PF04082">
    <property type="entry name" value="Fungal_trans"/>
    <property type="match status" value="1"/>
</dbReference>
<gene>
    <name evidence="10" type="ORF">AAL_07329</name>
</gene>
<dbReference type="Pfam" id="PF00172">
    <property type="entry name" value="Zn_clus"/>
    <property type="match status" value="1"/>
</dbReference>
<evidence type="ECO:0000256" key="5">
    <source>
        <dbReference type="ARBA" id="ARBA00023125"/>
    </source>
</evidence>
<keyword evidence="4" id="KW-0805">Transcription regulation</keyword>
<dbReference type="CDD" id="cd00067">
    <property type="entry name" value="GAL4"/>
    <property type="match status" value="1"/>
</dbReference>
<name>A0A167XLC6_9HYPO</name>
<comment type="caution">
    <text evidence="10">The sequence shown here is derived from an EMBL/GenBank/DDBJ whole genome shotgun (WGS) entry which is preliminary data.</text>
</comment>
<keyword evidence="2" id="KW-0479">Metal-binding</keyword>
<dbReference type="SMART" id="SM00906">
    <property type="entry name" value="Fungal_trans"/>
    <property type="match status" value="1"/>
</dbReference>
<accession>A0A167XLC6</accession>
<keyword evidence="11" id="KW-1185">Reference proteome</keyword>
<evidence type="ECO:0000256" key="2">
    <source>
        <dbReference type="ARBA" id="ARBA00022723"/>
    </source>
</evidence>
<evidence type="ECO:0000256" key="8">
    <source>
        <dbReference type="SAM" id="MobiDB-lite"/>
    </source>
</evidence>
<dbReference type="InterPro" id="IPR007219">
    <property type="entry name" value="XnlR_reg_dom"/>
</dbReference>
<keyword evidence="5" id="KW-0238">DNA-binding</keyword>
<dbReference type="PANTHER" id="PTHR31313">
    <property type="entry name" value="TY1 ENHANCER ACTIVATOR"/>
    <property type="match status" value="1"/>
</dbReference>
<dbReference type="CDD" id="cd12148">
    <property type="entry name" value="fungal_TF_MHR"/>
    <property type="match status" value="1"/>
</dbReference>
<evidence type="ECO:0000256" key="1">
    <source>
        <dbReference type="ARBA" id="ARBA00004123"/>
    </source>
</evidence>
<evidence type="ECO:0000256" key="6">
    <source>
        <dbReference type="ARBA" id="ARBA00023163"/>
    </source>
</evidence>